<reference evidence="1 2" key="1">
    <citation type="journal article" date="2011" name="Infect. Immun.">
        <title>Complete genome sequence of Mycoplasma bovis type strain PG45 (ATCC 25523).</title>
        <authorList>
            <person name="Wise K.S."/>
            <person name="Calcutt M.J."/>
            <person name="Foecking M.F."/>
            <person name="Roske K."/>
            <person name="Madupu R."/>
            <person name="Methe B.A."/>
        </authorList>
    </citation>
    <scope>NUCLEOTIDE SEQUENCE [LARGE SCALE GENOMIC DNA]</scope>
    <source>
        <strain evidence="2">ATCC 25523 / DSM 22781 / NCTC 10131 / PG45</strain>
    </source>
</reference>
<dbReference type="Proteomes" id="UP000008713">
    <property type="component" value="Chromosome"/>
</dbReference>
<dbReference type="KEGG" id="mbv:MBOVPG45_0255"/>
<name>A0A454APU9_MYCBG</name>
<evidence type="ECO:0000313" key="2">
    <source>
        <dbReference type="Proteomes" id="UP000008713"/>
    </source>
</evidence>
<dbReference type="EMBL" id="CP002188">
    <property type="protein sequence ID" value="ADR24953.1"/>
    <property type="molecule type" value="Genomic_DNA"/>
</dbReference>
<proteinExistence type="predicted"/>
<sequence length="35" mass="4087">MLKLLKVIESTNYSVCILKLNEGHLFSYFVKILDN</sequence>
<gene>
    <name evidence="1" type="ordered locus">MBOVPG45_0255</name>
</gene>
<dbReference type="AlphaFoldDB" id="A0A454APU9"/>
<accession>A0A454APU9</accession>
<organism evidence="1 2">
    <name type="scientific">Mycoplasmopsis bovis (strain ATCC 25523 / DSM 22781 / NCTC 10131 / PG45)</name>
    <name type="common">Mycoplasma bovis</name>
    <dbReference type="NCBI Taxonomy" id="289397"/>
    <lineage>
        <taxon>Bacteria</taxon>
        <taxon>Bacillati</taxon>
        <taxon>Mycoplasmatota</taxon>
        <taxon>Mycoplasmoidales</taxon>
        <taxon>Metamycoplasmataceae</taxon>
        <taxon>Mycoplasmopsis</taxon>
    </lineage>
</organism>
<protein>
    <submittedName>
        <fullName evidence="1">Uncharacterized protein</fullName>
    </submittedName>
</protein>
<evidence type="ECO:0000313" key="1">
    <source>
        <dbReference type="EMBL" id="ADR24953.1"/>
    </source>
</evidence>